<organism evidence="2 3">
    <name type="scientific">Polyplosphaeria fusca</name>
    <dbReference type="NCBI Taxonomy" id="682080"/>
    <lineage>
        <taxon>Eukaryota</taxon>
        <taxon>Fungi</taxon>
        <taxon>Dikarya</taxon>
        <taxon>Ascomycota</taxon>
        <taxon>Pezizomycotina</taxon>
        <taxon>Dothideomycetes</taxon>
        <taxon>Pleosporomycetidae</taxon>
        <taxon>Pleosporales</taxon>
        <taxon>Tetraplosphaeriaceae</taxon>
        <taxon>Polyplosphaeria</taxon>
    </lineage>
</organism>
<gene>
    <name evidence="2" type="ORF">EJ04DRAFT_565947</name>
</gene>
<protein>
    <submittedName>
        <fullName evidence="2">Uncharacterized protein</fullName>
    </submittedName>
</protein>
<dbReference type="AlphaFoldDB" id="A0A9P4QWC5"/>
<reference evidence="2" key="1">
    <citation type="journal article" date="2020" name="Stud. Mycol.">
        <title>101 Dothideomycetes genomes: a test case for predicting lifestyles and emergence of pathogens.</title>
        <authorList>
            <person name="Haridas S."/>
            <person name="Albert R."/>
            <person name="Binder M."/>
            <person name="Bloem J."/>
            <person name="Labutti K."/>
            <person name="Salamov A."/>
            <person name="Andreopoulos B."/>
            <person name="Baker S."/>
            <person name="Barry K."/>
            <person name="Bills G."/>
            <person name="Bluhm B."/>
            <person name="Cannon C."/>
            <person name="Castanera R."/>
            <person name="Culley D."/>
            <person name="Daum C."/>
            <person name="Ezra D."/>
            <person name="Gonzalez J."/>
            <person name="Henrissat B."/>
            <person name="Kuo A."/>
            <person name="Liang C."/>
            <person name="Lipzen A."/>
            <person name="Lutzoni F."/>
            <person name="Magnuson J."/>
            <person name="Mondo S."/>
            <person name="Nolan M."/>
            <person name="Ohm R."/>
            <person name="Pangilinan J."/>
            <person name="Park H.-J."/>
            <person name="Ramirez L."/>
            <person name="Alfaro M."/>
            <person name="Sun H."/>
            <person name="Tritt A."/>
            <person name="Yoshinaga Y."/>
            <person name="Zwiers L.-H."/>
            <person name="Turgeon B."/>
            <person name="Goodwin S."/>
            <person name="Spatafora J."/>
            <person name="Crous P."/>
            <person name="Grigoriev I."/>
        </authorList>
    </citation>
    <scope>NUCLEOTIDE SEQUENCE</scope>
    <source>
        <strain evidence="2">CBS 125425</strain>
    </source>
</reference>
<dbReference type="PANTHER" id="PTHR38111">
    <property type="entry name" value="ZN(2)-C6 FUNGAL-TYPE DOMAIN-CONTAINING PROTEIN-RELATED"/>
    <property type="match status" value="1"/>
</dbReference>
<dbReference type="Proteomes" id="UP000799444">
    <property type="component" value="Unassembled WGS sequence"/>
</dbReference>
<proteinExistence type="predicted"/>
<comment type="caution">
    <text evidence="2">The sequence shown here is derived from an EMBL/GenBank/DDBJ whole genome shotgun (WGS) entry which is preliminary data.</text>
</comment>
<evidence type="ECO:0000256" key="1">
    <source>
        <dbReference type="SAM" id="MobiDB-lite"/>
    </source>
</evidence>
<dbReference type="InterPro" id="IPR053178">
    <property type="entry name" value="Osmoadaptation_assoc"/>
</dbReference>
<accession>A0A9P4QWC5</accession>
<feature type="region of interest" description="Disordered" evidence="1">
    <location>
        <begin position="1"/>
        <end position="37"/>
    </location>
</feature>
<evidence type="ECO:0000313" key="3">
    <source>
        <dbReference type="Proteomes" id="UP000799444"/>
    </source>
</evidence>
<sequence length="497" mass="54829">MTDKVTRPRARKKREAKSRDPLSKAAAQPDALKQRAGSATVEIVQRIKQEPIEDLPQSPPVALRPYWASYSVGNFQGSRVIDTIRSQWKLPFYYEPSKAEFFDHAFISHFVELNRSVRPYNTELPWVAQVPGLHTKATKPALKLSLRAACMAFYAQVHQDAAILTDSYRWYTRSLTSQRQALSRLGKNAIPDDEEILVPIILGLYEVYAGTTPTSVFQHLTAATRIFQLRGPSSCITGVGHVLLRAIRTSDSHKAVIFNEPSILSTQEWMTVPFSVSAKNGHQTLTDIILQIPSCTALCGLTGNLGDIFVQQIPDAIDLRHAQRRTAELIQELEDWGNQYPHLCTRSDGPMFVSMDMSIPSAEDPGSPSLVLPDTFVALTAATYKATRLILTLLQNKISPNVLTTPISLTHSDSSTNSPSPDAIASATLDAQSILDITLFLETNRPVGMDFMRSIFPLVLVASLGPGVKEQQAAKKMLTRWGTSRGVGGLCGAWKHP</sequence>
<dbReference type="OrthoDB" id="3525185at2759"/>
<feature type="compositionally biased region" description="Basic residues" evidence="1">
    <location>
        <begin position="7"/>
        <end position="16"/>
    </location>
</feature>
<dbReference type="EMBL" id="ML996176">
    <property type="protein sequence ID" value="KAF2732488.1"/>
    <property type="molecule type" value="Genomic_DNA"/>
</dbReference>
<dbReference type="PANTHER" id="PTHR38111:SF2">
    <property type="entry name" value="FINGER DOMAIN PROTEIN, PUTATIVE (AFU_ORTHOLOGUE AFUA_1G01560)-RELATED"/>
    <property type="match status" value="1"/>
</dbReference>
<evidence type="ECO:0000313" key="2">
    <source>
        <dbReference type="EMBL" id="KAF2732488.1"/>
    </source>
</evidence>
<keyword evidence="3" id="KW-1185">Reference proteome</keyword>
<name>A0A9P4QWC5_9PLEO</name>